<dbReference type="EMBL" id="JAAXPI010000004">
    <property type="protein sequence ID" value="NKZ03136.1"/>
    <property type="molecule type" value="Genomic_DNA"/>
</dbReference>
<organism evidence="1 2">
    <name type="scientific">Actinomadura latina</name>
    <dbReference type="NCBI Taxonomy" id="163603"/>
    <lineage>
        <taxon>Bacteria</taxon>
        <taxon>Bacillati</taxon>
        <taxon>Actinomycetota</taxon>
        <taxon>Actinomycetes</taxon>
        <taxon>Streptosporangiales</taxon>
        <taxon>Thermomonosporaceae</taxon>
        <taxon>Actinomadura</taxon>
    </lineage>
</organism>
<keyword evidence="2" id="KW-1185">Reference proteome</keyword>
<evidence type="ECO:0008006" key="3">
    <source>
        <dbReference type="Google" id="ProtNLM"/>
    </source>
</evidence>
<comment type="caution">
    <text evidence="1">The sequence shown here is derived from an EMBL/GenBank/DDBJ whole genome shotgun (WGS) entry which is preliminary data.</text>
</comment>
<evidence type="ECO:0000313" key="2">
    <source>
        <dbReference type="Proteomes" id="UP000579250"/>
    </source>
</evidence>
<gene>
    <name evidence="1" type="ORF">HGB48_05140</name>
</gene>
<sequence>MPANGRALVTYLREQVPGITNTQIAEWAGVTYQRVTDWDKGRAQGQPRHHEVVTLGLAAEKEHLNLDPWTLLHVAGFEYIESPMVAKRDHWIKEWVKLTLELQDADITDLARTVEAAKRAFRANPRSTG</sequence>
<accession>A0A846YYA2</accession>
<dbReference type="Proteomes" id="UP000579250">
    <property type="component" value="Unassembled WGS sequence"/>
</dbReference>
<dbReference type="RefSeq" id="WP_157437950.1">
    <property type="nucleotide sequence ID" value="NZ_JAAXPI010000004.1"/>
</dbReference>
<evidence type="ECO:0000313" key="1">
    <source>
        <dbReference type="EMBL" id="NKZ03136.1"/>
    </source>
</evidence>
<name>A0A846YYA2_9ACTN</name>
<proteinExistence type="predicted"/>
<reference evidence="1 2" key="1">
    <citation type="submission" date="2020-04" db="EMBL/GenBank/DDBJ databases">
        <title>MicrobeNet Type strains.</title>
        <authorList>
            <person name="Nicholson A.C."/>
        </authorList>
    </citation>
    <scope>NUCLEOTIDE SEQUENCE [LARGE SCALE GENOMIC DNA]</scope>
    <source>
        <strain evidence="1 2">ATCC BAA-277</strain>
    </source>
</reference>
<protein>
    <recommendedName>
        <fullName evidence="3">XRE family transcriptional regulator</fullName>
    </recommendedName>
</protein>
<dbReference type="AlphaFoldDB" id="A0A846YYA2"/>